<dbReference type="STRING" id="59374.FSU_2169"/>
<evidence type="ECO:0000313" key="4">
    <source>
        <dbReference type="Proteomes" id="UP000001497"/>
    </source>
</evidence>
<keyword evidence="4" id="KW-1185">Reference proteome</keyword>
<gene>
    <name evidence="1" type="ordered locus">Fisuc_1677</name>
    <name evidence="2" type="ordered locus">FSU_2169</name>
</gene>
<dbReference type="AlphaFoldDB" id="C9RRT6"/>
<dbReference type="KEGG" id="fsu:Fisuc_1677"/>
<dbReference type="Proteomes" id="UP000001497">
    <property type="component" value="Chromosome"/>
</dbReference>
<name>C9RRT6_FIBSS</name>
<dbReference type="EMBL" id="CP001792">
    <property type="protein sequence ID" value="ACX75272.1"/>
    <property type="molecule type" value="Genomic_DNA"/>
</dbReference>
<organism evidence="2 3">
    <name type="scientific">Fibrobacter succinogenes (strain ATCC 19169 / S85)</name>
    <dbReference type="NCBI Taxonomy" id="59374"/>
    <lineage>
        <taxon>Bacteria</taxon>
        <taxon>Pseudomonadati</taxon>
        <taxon>Fibrobacterota</taxon>
        <taxon>Fibrobacteria</taxon>
        <taxon>Fibrobacterales</taxon>
        <taxon>Fibrobacteraceae</taxon>
        <taxon>Fibrobacter</taxon>
    </lineage>
</organism>
<evidence type="ECO:0000313" key="2">
    <source>
        <dbReference type="EMBL" id="ADL27352.1"/>
    </source>
</evidence>
<reference evidence="1 4" key="1">
    <citation type="submission" date="2009-10" db="EMBL/GenBank/DDBJ databases">
        <title>Complete sequence of Fibrobacter succinogenes subsp. succinogenes S85.</title>
        <authorList>
            <consortium name="US DOE Joint Genome Institute"/>
            <person name="Lucas S."/>
            <person name="Copeland A."/>
            <person name="Lapidus A."/>
            <person name="Glavina del Rio T."/>
            <person name="Tice H."/>
            <person name="Bruce D."/>
            <person name="Goodwin L."/>
            <person name="Pitluck S."/>
            <person name="Chertkov O."/>
            <person name="Detter J.C."/>
            <person name="Han C."/>
            <person name="Tapia R."/>
            <person name="Larimer F."/>
            <person name="Land M."/>
            <person name="Hauser L."/>
            <person name="Kyrpides N."/>
            <person name="Mikhailova N."/>
            <person name="Weimer P.J."/>
            <person name="Stevenson D.M."/>
            <person name="Boyum J."/>
            <person name="Brumm P.I."/>
            <person name="Mead D."/>
        </authorList>
    </citation>
    <scope>NUCLEOTIDE SEQUENCE [LARGE SCALE GENOMIC DNA]</scope>
    <source>
        <strain evidence="4">ATCC 19169 / S85</strain>
        <strain evidence="1">S85</strain>
    </source>
</reference>
<proteinExistence type="predicted"/>
<dbReference type="KEGG" id="fsc:FSU_2169"/>
<reference evidence="3" key="2">
    <citation type="submission" date="2010-08" db="EMBL/GenBank/DDBJ databases">
        <title>Complete sequence of Fibrobacter succinogenes subsp. succinogenes S85.</title>
        <authorList>
            <person name="Durkin A.S."/>
            <person name="Nelson K.E."/>
            <person name="Morrison M."/>
            <person name="Forsberg C.W."/>
            <person name="Wilson D.B."/>
            <person name="Russell J.B."/>
            <person name="Cann I.K.O."/>
            <person name="Mackie R.I."/>
            <person name="White B.A."/>
        </authorList>
    </citation>
    <scope>NUCLEOTIDE SEQUENCE [LARGE SCALE GENOMIC DNA]</scope>
    <source>
        <strain evidence="3">ATCC 19169 / S85</strain>
    </source>
</reference>
<accession>C9RRT6</accession>
<protein>
    <submittedName>
        <fullName evidence="2">Uncharacterized protein</fullName>
    </submittedName>
</protein>
<dbReference type="EMBL" id="CP002158">
    <property type="protein sequence ID" value="ADL27352.1"/>
    <property type="molecule type" value="Genomic_DNA"/>
</dbReference>
<reference evidence="2" key="3">
    <citation type="submission" date="2010-08" db="EMBL/GenBank/DDBJ databases">
        <authorList>
            <person name="Durkin A.S."/>
            <person name="Nelson K.E."/>
            <person name="Morrison M."/>
            <person name="Forsberg C.W."/>
            <person name="Wilson D.B."/>
            <person name="Russell J.B."/>
            <person name="Cann I.K.O."/>
            <person name="Mackie R.I."/>
            <person name="White B.A."/>
        </authorList>
    </citation>
    <scope>NUCLEOTIDE SEQUENCE</scope>
    <source>
        <strain evidence="2">S85</strain>
    </source>
</reference>
<evidence type="ECO:0000313" key="3">
    <source>
        <dbReference type="Proteomes" id="UP000000517"/>
    </source>
</evidence>
<dbReference type="Proteomes" id="UP000000517">
    <property type="component" value="Chromosome"/>
</dbReference>
<evidence type="ECO:0000313" key="1">
    <source>
        <dbReference type="EMBL" id="ACX75272.1"/>
    </source>
</evidence>
<dbReference type="HOGENOM" id="CLU_3373884_0_0_0"/>
<sequence length="34" mass="4017">MGAEKNDSEWNELKNNWHALCFKKSKKGEKPRVL</sequence>